<evidence type="ECO:0008006" key="4">
    <source>
        <dbReference type="Google" id="ProtNLM"/>
    </source>
</evidence>
<name>A0AAD7NBB1_9AGAR</name>
<proteinExistence type="predicted"/>
<evidence type="ECO:0000256" key="1">
    <source>
        <dbReference type="SAM" id="SignalP"/>
    </source>
</evidence>
<dbReference type="Proteomes" id="UP001215280">
    <property type="component" value="Unassembled WGS sequence"/>
</dbReference>
<gene>
    <name evidence="2" type="ORF">DFH07DRAFT_1061417</name>
</gene>
<accession>A0AAD7NBB1</accession>
<evidence type="ECO:0000313" key="2">
    <source>
        <dbReference type="EMBL" id="KAJ7753626.1"/>
    </source>
</evidence>
<organism evidence="2 3">
    <name type="scientific">Mycena maculata</name>
    <dbReference type="NCBI Taxonomy" id="230809"/>
    <lineage>
        <taxon>Eukaryota</taxon>
        <taxon>Fungi</taxon>
        <taxon>Dikarya</taxon>
        <taxon>Basidiomycota</taxon>
        <taxon>Agaricomycotina</taxon>
        <taxon>Agaricomycetes</taxon>
        <taxon>Agaricomycetidae</taxon>
        <taxon>Agaricales</taxon>
        <taxon>Marasmiineae</taxon>
        <taxon>Mycenaceae</taxon>
        <taxon>Mycena</taxon>
    </lineage>
</organism>
<comment type="caution">
    <text evidence="2">The sequence shown here is derived from an EMBL/GenBank/DDBJ whole genome shotgun (WGS) entry which is preliminary data.</text>
</comment>
<feature type="chain" id="PRO_5041919705" description="F-box domain-containing protein" evidence="1">
    <location>
        <begin position="26"/>
        <end position="402"/>
    </location>
</feature>
<dbReference type="AlphaFoldDB" id="A0AAD7NBB1"/>
<evidence type="ECO:0000313" key="3">
    <source>
        <dbReference type="Proteomes" id="UP001215280"/>
    </source>
</evidence>
<keyword evidence="1" id="KW-0732">Signal</keyword>
<reference evidence="2" key="1">
    <citation type="submission" date="2023-03" db="EMBL/GenBank/DDBJ databases">
        <title>Massive genome expansion in bonnet fungi (Mycena s.s.) driven by repeated elements and novel gene families across ecological guilds.</title>
        <authorList>
            <consortium name="Lawrence Berkeley National Laboratory"/>
            <person name="Harder C.B."/>
            <person name="Miyauchi S."/>
            <person name="Viragh M."/>
            <person name="Kuo A."/>
            <person name="Thoen E."/>
            <person name="Andreopoulos B."/>
            <person name="Lu D."/>
            <person name="Skrede I."/>
            <person name="Drula E."/>
            <person name="Henrissat B."/>
            <person name="Morin E."/>
            <person name="Kohler A."/>
            <person name="Barry K."/>
            <person name="LaButti K."/>
            <person name="Morin E."/>
            <person name="Salamov A."/>
            <person name="Lipzen A."/>
            <person name="Mereny Z."/>
            <person name="Hegedus B."/>
            <person name="Baldrian P."/>
            <person name="Stursova M."/>
            <person name="Weitz H."/>
            <person name="Taylor A."/>
            <person name="Grigoriev I.V."/>
            <person name="Nagy L.G."/>
            <person name="Martin F."/>
            <person name="Kauserud H."/>
        </authorList>
    </citation>
    <scope>NUCLEOTIDE SEQUENCE</scope>
    <source>
        <strain evidence="2">CBHHK188m</strain>
    </source>
</reference>
<protein>
    <recommendedName>
        <fullName evidence="4">F-box domain-containing protein</fullName>
    </recommendedName>
</protein>
<dbReference type="EMBL" id="JARJLG010000070">
    <property type="protein sequence ID" value="KAJ7753626.1"/>
    <property type="molecule type" value="Genomic_DNA"/>
</dbReference>
<sequence length="402" mass="43879">MDCAPQSINSVLGLDLILEILDCLAVPLCFHQRTCNLPVLAACSLVCKAWSTHAQRLLFRRVLIPHNIYTEPHRRATTRNTLPSLLAAIDPATERGRVLATCVLSLTVRHTGRGRTPDASALATAILRLPNLRHLDVTTISCAFDRETLDLLRAEGPRITALSVEQDFAPSDAQHARIMHQLVASFPSVRLLEITSNLNRMLPPFDPPPRLALVSVKFNTMFLRDIGPCLASLMRPPSGAVDTEPLQVLCHKSHVTNPSSLGGVLDAHGARLRSLSVKTPDPGPGAAQSPLAQCTQLERFELGRFPDEDTLASIPRSITALAISGAPARGALDFEAFTGQLAIGTFPHLRALTWSLFPAGLTPLEELERICARQGINLRTPPGEAYDDNAVEVELRRKYIRI</sequence>
<keyword evidence="3" id="KW-1185">Reference proteome</keyword>
<feature type="signal peptide" evidence="1">
    <location>
        <begin position="1"/>
        <end position="25"/>
    </location>
</feature>